<dbReference type="Gene3D" id="1.25.40.10">
    <property type="entry name" value="Tetratricopeptide repeat domain"/>
    <property type="match status" value="1"/>
</dbReference>
<comment type="caution">
    <text evidence="1">The sequence shown here is derived from an EMBL/GenBank/DDBJ whole genome shotgun (WGS) entry which is preliminary data.</text>
</comment>
<dbReference type="PANTHER" id="PTHR11102">
    <property type="entry name" value="SEL-1-LIKE PROTEIN"/>
    <property type="match status" value="1"/>
</dbReference>
<organism evidence="1 2">
    <name type="scientific">Thauera sinica</name>
    <dbReference type="NCBI Taxonomy" id="2665146"/>
    <lineage>
        <taxon>Bacteria</taxon>
        <taxon>Pseudomonadati</taxon>
        <taxon>Pseudomonadota</taxon>
        <taxon>Betaproteobacteria</taxon>
        <taxon>Rhodocyclales</taxon>
        <taxon>Zoogloeaceae</taxon>
        <taxon>Thauera</taxon>
    </lineage>
</organism>
<keyword evidence="2" id="KW-1185">Reference proteome</keyword>
<gene>
    <name evidence="1" type="ORF">ACFPTN_11555</name>
</gene>
<proteinExistence type="predicted"/>
<dbReference type="Proteomes" id="UP001595974">
    <property type="component" value="Unassembled WGS sequence"/>
</dbReference>
<dbReference type="InterPro" id="IPR006597">
    <property type="entry name" value="Sel1-like"/>
</dbReference>
<accession>A0ABW1ARS6</accession>
<dbReference type="SUPFAM" id="SSF81901">
    <property type="entry name" value="HCP-like"/>
    <property type="match status" value="1"/>
</dbReference>
<dbReference type="SMART" id="SM00671">
    <property type="entry name" value="SEL1"/>
    <property type="match status" value="2"/>
</dbReference>
<dbReference type="RefSeq" id="WP_096449423.1">
    <property type="nucleotide sequence ID" value="NZ_JBHSOG010000045.1"/>
</dbReference>
<dbReference type="PROSITE" id="PS51257">
    <property type="entry name" value="PROKAR_LIPOPROTEIN"/>
    <property type="match status" value="1"/>
</dbReference>
<evidence type="ECO:0000313" key="1">
    <source>
        <dbReference type="EMBL" id="MFC5770010.1"/>
    </source>
</evidence>
<sequence>MRVPAHLALCLLLAACAQPPQKETARICDSAGCVERPRDYVSPEVAQASQPEDDGRAAALQSLAERDPRAAYDLALRYFRGDGVRQDSYQALTWMRSAAERGHLQAQKALGRFYLSGLEEMGPDPAEAEKWLTIAAGRGDKESAKLKAEASAARKSDDAERRFRQHWRPLVYDYWYRGYPYLGLWRDGNWYYR</sequence>
<name>A0ABW1ARS6_9RHOO</name>
<reference evidence="2" key="1">
    <citation type="journal article" date="2019" name="Int. J. Syst. Evol. Microbiol.">
        <title>The Global Catalogue of Microorganisms (GCM) 10K type strain sequencing project: providing services to taxonomists for standard genome sequencing and annotation.</title>
        <authorList>
            <consortium name="The Broad Institute Genomics Platform"/>
            <consortium name="The Broad Institute Genome Sequencing Center for Infectious Disease"/>
            <person name="Wu L."/>
            <person name="Ma J."/>
        </authorList>
    </citation>
    <scope>NUCLEOTIDE SEQUENCE [LARGE SCALE GENOMIC DNA]</scope>
    <source>
        <strain evidence="2">SHR3</strain>
    </source>
</reference>
<evidence type="ECO:0000313" key="2">
    <source>
        <dbReference type="Proteomes" id="UP001595974"/>
    </source>
</evidence>
<dbReference type="Pfam" id="PF08238">
    <property type="entry name" value="Sel1"/>
    <property type="match status" value="2"/>
</dbReference>
<dbReference type="EMBL" id="JBHSOG010000045">
    <property type="protein sequence ID" value="MFC5770010.1"/>
    <property type="molecule type" value="Genomic_DNA"/>
</dbReference>
<dbReference type="PANTHER" id="PTHR11102:SF160">
    <property type="entry name" value="ERAD-ASSOCIATED E3 UBIQUITIN-PROTEIN LIGASE COMPONENT HRD3"/>
    <property type="match status" value="1"/>
</dbReference>
<dbReference type="InterPro" id="IPR050767">
    <property type="entry name" value="Sel1_AlgK"/>
</dbReference>
<protein>
    <submittedName>
        <fullName evidence="1">Tetratricopeptide repeat protein</fullName>
    </submittedName>
</protein>
<dbReference type="InterPro" id="IPR011990">
    <property type="entry name" value="TPR-like_helical_dom_sf"/>
</dbReference>